<keyword evidence="13" id="KW-1185">Reference proteome</keyword>
<evidence type="ECO:0000256" key="5">
    <source>
        <dbReference type="ARBA" id="ARBA00023244"/>
    </source>
</evidence>
<gene>
    <name evidence="12" type="ORF">HP507_17455</name>
</gene>
<comment type="catalytic activity">
    <reaction evidence="8 9">
        <text>hydroxymethylbilane = uroporphyrinogen III + H2O</text>
        <dbReference type="Rhea" id="RHEA:18965"/>
        <dbReference type="ChEBI" id="CHEBI:15377"/>
        <dbReference type="ChEBI" id="CHEBI:57308"/>
        <dbReference type="ChEBI" id="CHEBI:57845"/>
        <dbReference type="EC" id="4.2.1.75"/>
    </reaction>
</comment>
<comment type="function">
    <text evidence="6 9">Catalyzes cyclization of the linear tetrapyrrole, hydroxymethylbilane, to the macrocyclic uroporphyrinogen III.</text>
</comment>
<dbReference type="InterPro" id="IPR036108">
    <property type="entry name" value="4pyrrol_syn_uPrphyn_synt_sf"/>
</dbReference>
<evidence type="ECO:0000256" key="4">
    <source>
        <dbReference type="ARBA" id="ARBA00023239"/>
    </source>
</evidence>
<evidence type="ECO:0000256" key="10">
    <source>
        <dbReference type="SAM" id="MobiDB-lite"/>
    </source>
</evidence>
<comment type="caution">
    <text evidence="12">The sequence shown here is derived from an EMBL/GenBank/DDBJ whole genome shotgun (WGS) entry which is preliminary data.</text>
</comment>
<evidence type="ECO:0000256" key="2">
    <source>
        <dbReference type="ARBA" id="ARBA00008133"/>
    </source>
</evidence>
<comment type="pathway">
    <text evidence="1 9">Porphyrin-containing compound metabolism; protoporphyrin-IX biosynthesis; coproporphyrinogen-III from 5-aminolevulinate: step 3/4.</text>
</comment>
<protein>
    <recommendedName>
        <fullName evidence="7 9">Uroporphyrinogen-III synthase</fullName>
        <ecNumber evidence="3 9">4.2.1.75</ecNumber>
    </recommendedName>
</protein>
<dbReference type="PANTHER" id="PTHR38042:SF1">
    <property type="entry name" value="UROPORPHYRINOGEN-III SYNTHASE, CHLOROPLASTIC"/>
    <property type="match status" value="1"/>
</dbReference>
<keyword evidence="4 9" id="KW-0456">Lyase</keyword>
<proteinExistence type="inferred from homology"/>
<evidence type="ECO:0000256" key="9">
    <source>
        <dbReference type="RuleBase" id="RU366031"/>
    </source>
</evidence>
<accession>A0ABX2MIC4</accession>
<comment type="similarity">
    <text evidence="2 9">Belongs to the uroporphyrinogen-III synthase family.</text>
</comment>
<dbReference type="Proteomes" id="UP000573001">
    <property type="component" value="Unassembled WGS sequence"/>
</dbReference>
<evidence type="ECO:0000256" key="7">
    <source>
        <dbReference type="ARBA" id="ARBA00040167"/>
    </source>
</evidence>
<dbReference type="Gene3D" id="3.40.50.10090">
    <property type="match status" value="2"/>
</dbReference>
<organism evidence="12 13">
    <name type="scientific">Curtobacterium pusillum</name>
    <dbReference type="NCBI Taxonomy" id="69373"/>
    <lineage>
        <taxon>Bacteria</taxon>
        <taxon>Bacillati</taxon>
        <taxon>Actinomycetota</taxon>
        <taxon>Actinomycetes</taxon>
        <taxon>Micrococcales</taxon>
        <taxon>Microbacteriaceae</taxon>
        <taxon>Curtobacterium</taxon>
    </lineage>
</organism>
<feature type="compositionally biased region" description="Low complexity" evidence="10">
    <location>
        <begin position="1"/>
        <end position="10"/>
    </location>
</feature>
<dbReference type="CDD" id="cd06578">
    <property type="entry name" value="HemD"/>
    <property type="match status" value="1"/>
</dbReference>
<evidence type="ECO:0000256" key="3">
    <source>
        <dbReference type="ARBA" id="ARBA00013109"/>
    </source>
</evidence>
<evidence type="ECO:0000259" key="11">
    <source>
        <dbReference type="Pfam" id="PF02602"/>
    </source>
</evidence>
<evidence type="ECO:0000313" key="13">
    <source>
        <dbReference type="Proteomes" id="UP000573001"/>
    </source>
</evidence>
<name>A0ABX2MIC4_9MICO</name>
<dbReference type="EC" id="4.2.1.75" evidence="3 9"/>
<feature type="domain" description="Tetrapyrrole biosynthesis uroporphyrinogen III synthase" evidence="11">
    <location>
        <begin position="46"/>
        <end position="275"/>
    </location>
</feature>
<evidence type="ECO:0000256" key="1">
    <source>
        <dbReference type="ARBA" id="ARBA00004772"/>
    </source>
</evidence>
<dbReference type="InterPro" id="IPR003754">
    <property type="entry name" value="4pyrrol_synth_uPrphyn_synth"/>
</dbReference>
<sequence>MAASPPSCSRTARRSSRTSRALRSRTVTDTRAPVVVIPRGGDWGDRVAAAARERGLDPRIVPLIAAEPPTDPSPLDRAVRRLLAAAPLGRRDSPPGERTSTAGYGWLVVTSATAVRVIAERVSRLPSDLRVAAVGEATAHAARSAGWTIDLVPPDASAAALATALPDSPGTVLFPRSDLAAPTLAEGLRGRGIDVDDVVAYRTVGTGDEPVALDSPPDAVLVTSGSVARQVARRMTPIDARTRIACIGPGTADLARAEGLPVHVVARARSAAALLDAVASELHPHPDQEGQP</sequence>
<keyword evidence="5 9" id="KW-0627">Porphyrin biosynthesis</keyword>
<feature type="region of interest" description="Disordered" evidence="10">
    <location>
        <begin position="1"/>
        <end position="30"/>
    </location>
</feature>
<dbReference type="EMBL" id="JABMCE010000086">
    <property type="protein sequence ID" value="NUU15619.1"/>
    <property type="molecule type" value="Genomic_DNA"/>
</dbReference>
<evidence type="ECO:0000313" key="12">
    <source>
        <dbReference type="EMBL" id="NUU15619.1"/>
    </source>
</evidence>
<reference evidence="12 13" key="1">
    <citation type="submission" date="2020-05" db="EMBL/GenBank/DDBJ databases">
        <title>Genome Sequencing of Type Strains.</title>
        <authorList>
            <person name="Lemaire J.F."/>
            <person name="Inderbitzin P."/>
            <person name="Gregorio O.A."/>
            <person name="Collins S.B."/>
            <person name="Wespe N."/>
            <person name="Knight-Connoni V."/>
        </authorList>
    </citation>
    <scope>NUCLEOTIDE SEQUENCE [LARGE SCALE GENOMIC DNA]</scope>
    <source>
        <strain evidence="12 13">ATCC 19096</strain>
    </source>
</reference>
<dbReference type="InterPro" id="IPR039793">
    <property type="entry name" value="UROS/Hem4"/>
</dbReference>
<dbReference type="PANTHER" id="PTHR38042">
    <property type="entry name" value="UROPORPHYRINOGEN-III SYNTHASE, CHLOROPLASTIC"/>
    <property type="match status" value="1"/>
</dbReference>
<evidence type="ECO:0000256" key="8">
    <source>
        <dbReference type="ARBA" id="ARBA00048617"/>
    </source>
</evidence>
<dbReference type="Pfam" id="PF02602">
    <property type="entry name" value="HEM4"/>
    <property type="match status" value="1"/>
</dbReference>
<feature type="compositionally biased region" description="Basic residues" evidence="10">
    <location>
        <begin position="11"/>
        <end position="23"/>
    </location>
</feature>
<dbReference type="SUPFAM" id="SSF69618">
    <property type="entry name" value="HemD-like"/>
    <property type="match status" value="1"/>
</dbReference>
<evidence type="ECO:0000256" key="6">
    <source>
        <dbReference type="ARBA" id="ARBA00037589"/>
    </source>
</evidence>